<accession>A0A316G4V2</accession>
<comment type="caution">
    <text evidence="1">The sequence shown here is derived from an EMBL/GenBank/DDBJ whole genome shotgun (WGS) entry which is preliminary data.</text>
</comment>
<dbReference type="AlphaFoldDB" id="A0A316G4V2"/>
<evidence type="ECO:0008006" key="3">
    <source>
        <dbReference type="Google" id="ProtNLM"/>
    </source>
</evidence>
<organism evidence="1 2">
    <name type="scientific">Silicimonas algicola</name>
    <dbReference type="NCBI Taxonomy" id="1826607"/>
    <lineage>
        <taxon>Bacteria</taxon>
        <taxon>Pseudomonadati</taxon>
        <taxon>Pseudomonadota</taxon>
        <taxon>Alphaproteobacteria</taxon>
        <taxon>Rhodobacterales</taxon>
        <taxon>Paracoccaceae</taxon>
    </lineage>
</organism>
<dbReference type="EMBL" id="QGGV01000005">
    <property type="protein sequence ID" value="PWK55951.1"/>
    <property type="molecule type" value="Genomic_DNA"/>
</dbReference>
<protein>
    <recommendedName>
        <fullName evidence="3">Lipoprotein</fullName>
    </recommendedName>
</protein>
<reference evidence="1 2" key="1">
    <citation type="submission" date="2018-05" db="EMBL/GenBank/DDBJ databases">
        <title>Genomic Encyclopedia of Type Strains, Phase IV (KMG-IV): sequencing the most valuable type-strain genomes for metagenomic binning, comparative biology and taxonomic classification.</title>
        <authorList>
            <person name="Goeker M."/>
        </authorList>
    </citation>
    <scope>NUCLEOTIDE SEQUENCE [LARGE SCALE GENOMIC DNA]</scope>
    <source>
        <strain evidence="1 2">DSM 103371</strain>
    </source>
</reference>
<evidence type="ECO:0000313" key="2">
    <source>
        <dbReference type="Proteomes" id="UP000245390"/>
    </source>
</evidence>
<dbReference type="Proteomes" id="UP000245390">
    <property type="component" value="Unassembled WGS sequence"/>
</dbReference>
<sequence>MHRGEQRGAIRMRVVLLLPALMILAACGPLSPERAAEVCEDKARAATGPTGEIGIGIGTGGKVDSRLEIGVTSDYLRGLDPYQVYEDCVRRETGQGPIRPLVLG</sequence>
<gene>
    <name evidence="1" type="ORF">C8D95_10513</name>
</gene>
<name>A0A316G4V2_9RHOB</name>
<proteinExistence type="predicted"/>
<evidence type="ECO:0000313" key="1">
    <source>
        <dbReference type="EMBL" id="PWK55951.1"/>
    </source>
</evidence>
<keyword evidence="2" id="KW-1185">Reference proteome</keyword>
<dbReference type="PROSITE" id="PS51257">
    <property type="entry name" value="PROKAR_LIPOPROTEIN"/>
    <property type="match status" value="1"/>
</dbReference>